<feature type="region of interest" description="Disordered" evidence="9">
    <location>
        <begin position="354"/>
        <end position="375"/>
    </location>
</feature>
<proteinExistence type="inferred from homology"/>
<evidence type="ECO:0000256" key="8">
    <source>
        <dbReference type="ARBA" id="ARBA00023242"/>
    </source>
</evidence>
<dbReference type="KEGG" id="rsz:108807045"/>
<dbReference type="Pfam" id="PF10483">
    <property type="entry name" value="Elong_Iki1"/>
    <property type="match status" value="1"/>
</dbReference>
<dbReference type="GO" id="GO:0000049">
    <property type="term" value="F:tRNA binding"/>
    <property type="evidence" value="ECO:0007669"/>
    <property type="project" value="TreeGrafter"/>
</dbReference>
<dbReference type="OrthoDB" id="166907at2759"/>
<organism evidence="10 11">
    <name type="scientific">Raphanus sativus</name>
    <name type="common">Radish</name>
    <name type="synonym">Raphanus raphanistrum var. sativus</name>
    <dbReference type="NCBI Taxonomy" id="3726"/>
    <lineage>
        <taxon>Eukaryota</taxon>
        <taxon>Viridiplantae</taxon>
        <taxon>Streptophyta</taxon>
        <taxon>Embryophyta</taxon>
        <taxon>Tracheophyta</taxon>
        <taxon>Spermatophyta</taxon>
        <taxon>Magnoliopsida</taxon>
        <taxon>eudicotyledons</taxon>
        <taxon>Gunneridae</taxon>
        <taxon>Pentapetalae</taxon>
        <taxon>rosids</taxon>
        <taxon>malvids</taxon>
        <taxon>Brassicales</taxon>
        <taxon>Brassicaceae</taxon>
        <taxon>Brassiceae</taxon>
        <taxon>Raphanus</taxon>
    </lineage>
</organism>
<keyword evidence="7" id="KW-0819">tRNA processing</keyword>
<evidence type="ECO:0000256" key="2">
    <source>
        <dbReference type="ARBA" id="ARBA00004496"/>
    </source>
</evidence>
<dbReference type="UniPathway" id="UPA00988"/>
<dbReference type="RefSeq" id="XP_018434783.1">
    <property type="nucleotide sequence ID" value="XM_018579281.2"/>
</dbReference>
<dbReference type="GeneID" id="108807045"/>
<comment type="pathway">
    <text evidence="3">tRNA modification; 5-methoxycarbonylmethyl-2-thiouridine-tRNA biosynthesis.</text>
</comment>
<evidence type="ECO:0000256" key="4">
    <source>
        <dbReference type="ARBA" id="ARBA00009567"/>
    </source>
</evidence>
<dbReference type="InterPro" id="IPR027417">
    <property type="entry name" value="P-loop_NTPase"/>
</dbReference>
<evidence type="ECO:0000256" key="5">
    <source>
        <dbReference type="ARBA" id="ARBA00020264"/>
    </source>
</evidence>
<comment type="similarity">
    <text evidence="4">Belongs to the ELP5 family.</text>
</comment>
<sequence length="375" mass="41655">MADSIFRKLRDGGEEGELAPALTIEETVASPFALDVSCYLLANLSSSILAGKSKSEGLVLITFSRSPSFYLQFLKQKGIFVSSSSKWIRVLDCYTDPLGWIDQPSTGVTEGSSLVKLHKCVTDLKRLFSSIIDAGRVMVGDGKTRFTVAIDSVNELLRHSSMPLVSGLLTDLRSHEQVSSLFWSLNTDLHQEKVTNALEYISTMKANLEPLCPSSHGKRNALENLFLVHQDFGKGRFHVRFKLRKGRVRVMSEEYHVDQMGINFSPISSAESVIATTKSLLPKVHFNLQLSEKERVEKEKVVLPFEHQDHGKSTEIYDGRRTLADGKTEATPLLSSGELQTDAVSSGKGGEIIYFRDSDDEHPDSDEDPDDDLDI</sequence>
<dbReference type="Gene3D" id="3.40.50.300">
    <property type="entry name" value="P-loop containing nucleotide triphosphate hydrolases"/>
    <property type="match status" value="1"/>
</dbReference>
<dbReference type="AlphaFoldDB" id="A0A6J0JGM5"/>
<evidence type="ECO:0000256" key="6">
    <source>
        <dbReference type="ARBA" id="ARBA00022490"/>
    </source>
</evidence>
<accession>A0A6J0JGM5</accession>
<keyword evidence="6" id="KW-0963">Cytoplasm</keyword>
<evidence type="ECO:0000256" key="7">
    <source>
        <dbReference type="ARBA" id="ARBA00022694"/>
    </source>
</evidence>
<dbReference type="GO" id="GO:0033588">
    <property type="term" value="C:elongator holoenzyme complex"/>
    <property type="evidence" value="ECO:0007669"/>
    <property type="project" value="InterPro"/>
</dbReference>
<feature type="compositionally biased region" description="Acidic residues" evidence="9">
    <location>
        <begin position="360"/>
        <end position="375"/>
    </location>
</feature>
<dbReference type="GO" id="GO:0005829">
    <property type="term" value="C:cytosol"/>
    <property type="evidence" value="ECO:0007669"/>
    <property type="project" value="TreeGrafter"/>
</dbReference>
<dbReference type="InterPro" id="IPR019519">
    <property type="entry name" value="Elp5"/>
</dbReference>
<keyword evidence="10" id="KW-1185">Reference proteome</keyword>
<evidence type="ECO:0000256" key="3">
    <source>
        <dbReference type="ARBA" id="ARBA00005043"/>
    </source>
</evidence>
<dbReference type="PANTHER" id="PTHR15641">
    <property type="entry name" value="ELONGATOR COMPLEX PROTEIN 5"/>
    <property type="match status" value="1"/>
</dbReference>
<dbReference type="GO" id="GO:0002098">
    <property type="term" value="P:tRNA wobble uridine modification"/>
    <property type="evidence" value="ECO:0007669"/>
    <property type="project" value="InterPro"/>
</dbReference>
<gene>
    <name evidence="11" type="primary">LOC108807045</name>
</gene>
<protein>
    <recommendedName>
        <fullName evidence="5">Elongator complex protein 5</fullName>
    </recommendedName>
</protein>
<keyword evidence="8" id="KW-0539">Nucleus</keyword>
<dbReference type="Proteomes" id="UP000504610">
    <property type="component" value="Chromosome 6"/>
</dbReference>
<evidence type="ECO:0000256" key="9">
    <source>
        <dbReference type="SAM" id="MobiDB-lite"/>
    </source>
</evidence>
<evidence type="ECO:0000256" key="1">
    <source>
        <dbReference type="ARBA" id="ARBA00004123"/>
    </source>
</evidence>
<evidence type="ECO:0000313" key="10">
    <source>
        <dbReference type="Proteomes" id="UP000504610"/>
    </source>
</evidence>
<comment type="subcellular location">
    <subcellularLocation>
        <location evidence="2">Cytoplasm</location>
    </subcellularLocation>
    <subcellularLocation>
        <location evidence="1">Nucleus</location>
    </subcellularLocation>
</comment>
<reference evidence="11" key="2">
    <citation type="submission" date="2025-08" db="UniProtKB">
        <authorList>
            <consortium name="RefSeq"/>
        </authorList>
    </citation>
    <scope>IDENTIFICATION</scope>
    <source>
        <tissue evidence="11">Leaf</tissue>
    </source>
</reference>
<name>A0A6J0JGM5_RAPSA</name>
<dbReference type="PANTHER" id="PTHR15641:SF1">
    <property type="entry name" value="ELONGATOR COMPLEX PROTEIN 5"/>
    <property type="match status" value="1"/>
</dbReference>
<dbReference type="GO" id="GO:0005634">
    <property type="term" value="C:nucleus"/>
    <property type="evidence" value="ECO:0007669"/>
    <property type="project" value="UniProtKB-SubCell"/>
</dbReference>
<dbReference type="CDD" id="cd19496">
    <property type="entry name" value="Elp5"/>
    <property type="match status" value="1"/>
</dbReference>
<evidence type="ECO:0000313" key="11">
    <source>
        <dbReference type="RefSeq" id="XP_018434783.1"/>
    </source>
</evidence>
<reference evidence="10" key="1">
    <citation type="journal article" date="2019" name="Database">
        <title>The radish genome database (RadishGD): an integrated information resource for radish genomics.</title>
        <authorList>
            <person name="Yu H.J."/>
            <person name="Baek S."/>
            <person name="Lee Y.J."/>
            <person name="Cho A."/>
            <person name="Mun J.H."/>
        </authorList>
    </citation>
    <scope>NUCLEOTIDE SEQUENCE [LARGE SCALE GENOMIC DNA]</scope>
    <source>
        <strain evidence="10">cv. WK10039</strain>
    </source>
</reference>